<evidence type="ECO:0000256" key="1">
    <source>
        <dbReference type="SAM" id="MobiDB-lite"/>
    </source>
</evidence>
<dbReference type="EMBL" id="HBKQ01019484">
    <property type="protein sequence ID" value="CAE2234222.1"/>
    <property type="molecule type" value="Transcribed_RNA"/>
</dbReference>
<evidence type="ECO:0000313" key="2">
    <source>
        <dbReference type="EMBL" id="CAE2234222.1"/>
    </source>
</evidence>
<gene>
    <name evidence="2" type="ORF">OAUR00152_LOCUS13163</name>
</gene>
<accession>A0A7S4IMX1</accession>
<protein>
    <submittedName>
        <fullName evidence="2">Uncharacterized protein</fullName>
    </submittedName>
</protein>
<proteinExistence type="predicted"/>
<sequence>MMKFITASCIAINAAAKVVSAESSERLAPQMAPPTSRFFRMPFHERTPLETDQIEEVRSCADKESSDDFDQAQGAIFHAIEDAEKAVLHAVEDEVDTFFHGFPPKQQKEDSTNTAGNRKGQSGSTADVQTASFNIGWKDRLLEAQEDCLEGMLE</sequence>
<feature type="region of interest" description="Disordered" evidence="1">
    <location>
        <begin position="99"/>
        <end position="127"/>
    </location>
</feature>
<organism evidence="2">
    <name type="scientific">Odontella aurita</name>
    <dbReference type="NCBI Taxonomy" id="265563"/>
    <lineage>
        <taxon>Eukaryota</taxon>
        <taxon>Sar</taxon>
        <taxon>Stramenopiles</taxon>
        <taxon>Ochrophyta</taxon>
        <taxon>Bacillariophyta</taxon>
        <taxon>Mediophyceae</taxon>
        <taxon>Biddulphiophycidae</taxon>
        <taxon>Eupodiscales</taxon>
        <taxon>Odontellaceae</taxon>
        <taxon>Odontella</taxon>
    </lineage>
</organism>
<name>A0A7S4IMX1_9STRA</name>
<reference evidence="2" key="1">
    <citation type="submission" date="2021-01" db="EMBL/GenBank/DDBJ databases">
        <authorList>
            <person name="Corre E."/>
            <person name="Pelletier E."/>
            <person name="Niang G."/>
            <person name="Scheremetjew M."/>
            <person name="Finn R."/>
            <person name="Kale V."/>
            <person name="Holt S."/>
            <person name="Cochrane G."/>
            <person name="Meng A."/>
            <person name="Brown T."/>
            <person name="Cohen L."/>
        </authorList>
    </citation>
    <scope>NUCLEOTIDE SEQUENCE</scope>
    <source>
        <strain evidence="2">Isolate 1302-5</strain>
    </source>
</reference>
<dbReference type="AlphaFoldDB" id="A0A7S4IMX1"/>
<feature type="compositionally biased region" description="Polar residues" evidence="1">
    <location>
        <begin position="112"/>
        <end position="127"/>
    </location>
</feature>